<dbReference type="InterPro" id="IPR014025">
    <property type="entry name" value="Glutaredoxin_subgr"/>
</dbReference>
<dbReference type="Gene3D" id="3.40.30.10">
    <property type="entry name" value="Glutaredoxin"/>
    <property type="match status" value="1"/>
</dbReference>
<dbReference type="Pfam" id="PF00462">
    <property type="entry name" value="Glutaredoxin"/>
    <property type="match status" value="1"/>
</dbReference>
<name>A0A7S9HE57_9ALTE</name>
<dbReference type="InterPro" id="IPR036249">
    <property type="entry name" value="Thioredoxin-like_sf"/>
</dbReference>
<dbReference type="GO" id="GO:0016740">
    <property type="term" value="F:transferase activity"/>
    <property type="evidence" value="ECO:0007669"/>
    <property type="project" value="UniProtKB-KW"/>
</dbReference>
<reference evidence="2 3" key="1">
    <citation type="submission" date="2020-11" db="EMBL/GenBank/DDBJ databases">
        <title>Complete genome sequence for Salinimonas sp. strain G2-b.</title>
        <authorList>
            <person name="Park S.-J."/>
        </authorList>
    </citation>
    <scope>NUCLEOTIDE SEQUENCE [LARGE SCALE GENOMIC DNA]</scope>
    <source>
        <strain evidence="2 3">G2-b</strain>
    </source>
</reference>
<dbReference type="RefSeq" id="WP_195812038.1">
    <property type="nucleotide sequence ID" value="NZ_CP064795.1"/>
</dbReference>
<feature type="domain" description="Glutaredoxin" evidence="1">
    <location>
        <begin position="30"/>
        <end position="89"/>
    </location>
</feature>
<protein>
    <submittedName>
        <fullName evidence="2">Glutathione S-transferase N-terminal domain-containing protein</fullName>
    </submittedName>
</protein>
<dbReference type="EMBL" id="CP064795">
    <property type="protein sequence ID" value="QPG06966.1"/>
    <property type="molecule type" value="Genomic_DNA"/>
</dbReference>
<dbReference type="InterPro" id="IPR002109">
    <property type="entry name" value="Glutaredoxin"/>
</dbReference>
<dbReference type="KEGG" id="smaa:IT774_07635"/>
<organism evidence="2 3">
    <name type="scientific">Salinimonas marina</name>
    <dbReference type="NCBI Taxonomy" id="2785918"/>
    <lineage>
        <taxon>Bacteria</taxon>
        <taxon>Pseudomonadati</taxon>
        <taxon>Pseudomonadota</taxon>
        <taxon>Gammaproteobacteria</taxon>
        <taxon>Alteromonadales</taxon>
        <taxon>Alteromonadaceae</taxon>
        <taxon>Alteromonas/Salinimonas group</taxon>
        <taxon>Salinimonas</taxon>
    </lineage>
</organism>
<gene>
    <name evidence="2" type="ORF">IT774_07635</name>
</gene>
<dbReference type="SUPFAM" id="SSF52833">
    <property type="entry name" value="Thioredoxin-like"/>
    <property type="match status" value="1"/>
</dbReference>
<proteinExistence type="predicted"/>
<dbReference type="PRINTS" id="PR00160">
    <property type="entry name" value="GLUTAREDOXIN"/>
</dbReference>
<dbReference type="PROSITE" id="PS51354">
    <property type="entry name" value="GLUTAREDOXIN_2"/>
    <property type="match status" value="1"/>
</dbReference>
<evidence type="ECO:0000313" key="3">
    <source>
        <dbReference type="Proteomes" id="UP000595095"/>
    </source>
</evidence>
<accession>A0A7S9HE57</accession>
<dbReference type="AlphaFoldDB" id="A0A7S9HE57"/>
<keyword evidence="3" id="KW-1185">Reference proteome</keyword>
<evidence type="ECO:0000259" key="1">
    <source>
        <dbReference type="Pfam" id="PF00462"/>
    </source>
</evidence>
<keyword evidence="2" id="KW-0808">Transferase</keyword>
<sequence length="104" mass="11911">MGREDRPYPGNVLHMPYSPEPSTQANPMLTIYGSKGCTFCVKAVELLTEKELPFDYYDIKVPEQKDKLDFIKNQGLRTIPQVYQGDTHIGGYQELVRYLNHADS</sequence>
<dbReference type="Proteomes" id="UP000595095">
    <property type="component" value="Chromosome"/>
</dbReference>
<evidence type="ECO:0000313" key="2">
    <source>
        <dbReference type="EMBL" id="QPG06966.1"/>
    </source>
</evidence>